<name>A0A0C1JLC8_9BACT</name>
<sequence length="98" mass="11399">MGKFRLYCWHCGTKLPEFFRGKLSFRETCDKCGSALHCCQNCKHYQPGRSNNCAIPRTEFVSDRQLNNFCDEFAMQNHLPTSSPNQPSKNKFEDLFNP</sequence>
<feature type="region of interest" description="Disordered" evidence="1">
    <location>
        <begin position="77"/>
        <end position="98"/>
    </location>
</feature>
<evidence type="ECO:0000313" key="2">
    <source>
        <dbReference type="EMBL" id="KIC71386.1"/>
    </source>
</evidence>
<dbReference type="AlphaFoldDB" id="A0A0C1JLC8"/>
<dbReference type="EMBL" id="JSAN01000092">
    <property type="protein sequence ID" value="KIC71386.1"/>
    <property type="molecule type" value="Genomic_DNA"/>
</dbReference>
<reference evidence="2 3" key="1">
    <citation type="journal article" date="2014" name="Mol. Biol. Evol.">
        <title>Massive expansion of Ubiquitination-related gene families within the Chlamydiae.</title>
        <authorList>
            <person name="Domman D."/>
            <person name="Collingro A."/>
            <person name="Lagkouvardos I."/>
            <person name="Gehre L."/>
            <person name="Weinmaier T."/>
            <person name="Rattei T."/>
            <person name="Subtil A."/>
            <person name="Horn M."/>
        </authorList>
    </citation>
    <scope>NUCLEOTIDE SEQUENCE [LARGE SCALE GENOMIC DNA]</scope>
    <source>
        <strain evidence="2 3">EI2</strain>
    </source>
</reference>
<proteinExistence type="predicted"/>
<feature type="compositionally biased region" description="Polar residues" evidence="1">
    <location>
        <begin position="78"/>
        <end position="89"/>
    </location>
</feature>
<dbReference type="Proteomes" id="UP000031465">
    <property type="component" value="Unassembled WGS sequence"/>
</dbReference>
<evidence type="ECO:0000313" key="3">
    <source>
        <dbReference type="Proteomes" id="UP000031465"/>
    </source>
</evidence>
<comment type="caution">
    <text evidence="2">The sequence shown here is derived from an EMBL/GenBank/DDBJ whole genome shotgun (WGS) entry which is preliminary data.</text>
</comment>
<accession>A0A0C1JLC8</accession>
<evidence type="ECO:0000256" key="1">
    <source>
        <dbReference type="SAM" id="MobiDB-lite"/>
    </source>
</evidence>
<organism evidence="2 3">
    <name type="scientific">Candidatus Protochlamydia amoebophila</name>
    <dbReference type="NCBI Taxonomy" id="362787"/>
    <lineage>
        <taxon>Bacteria</taxon>
        <taxon>Pseudomonadati</taxon>
        <taxon>Chlamydiota</taxon>
        <taxon>Chlamydiia</taxon>
        <taxon>Parachlamydiales</taxon>
        <taxon>Parachlamydiaceae</taxon>
        <taxon>Candidatus Protochlamydia</taxon>
    </lineage>
</organism>
<protein>
    <submittedName>
        <fullName evidence="2">Uncharacterized protein</fullName>
    </submittedName>
</protein>
<gene>
    <name evidence="2" type="ORF">DB44_DT00210</name>
</gene>